<dbReference type="AlphaFoldDB" id="A0A841J3P6"/>
<gene>
    <name evidence="2" type="ORF">FHS92_003367</name>
</gene>
<feature type="domain" description="Transposase InsH N-terminal" evidence="1">
    <location>
        <begin position="6"/>
        <end position="104"/>
    </location>
</feature>
<accession>A0A841J3P6</accession>
<protein>
    <submittedName>
        <fullName evidence="2">Transposase</fullName>
    </submittedName>
</protein>
<dbReference type="Pfam" id="PF05598">
    <property type="entry name" value="DUF772"/>
    <property type="match status" value="1"/>
</dbReference>
<dbReference type="EMBL" id="JACIJP010000009">
    <property type="protein sequence ID" value="MBB6125603.1"/>
    <property type="molecule type" value="Genomic_DNA"/>
</dbReference>
<comment type="caution">
    <text evidence="2">The sequence shown here is derived from an EMBL/GenBank/DDBJ whole genome shotgun (WGS) entry which is preliminary data.</text>
</comment>
<evidence type="ECO:0000313" key="3">
    <source>
        <dbReference type="Proteomes" id="UP000552700"/>
    </source>
</evidence>
<evidence type="ECO:0000313" key="2">
    <source>
        <dbReference type="EMBL" id="MBB6125603.1"/>
    </source>
</evidence>
<proteinExistence type="predicted"/>
<organism evidence="2 3">
    <name type="scientific">Sphingobium subterraneum</name>
    <dbReference type="NCBI Taxonomy" id="627688"/>
    <lineage>
        <taxon>Bacteria</taxon>
        <taxon>Pseudomonadati</taxon>
        <taxon>Pseudomonadota</taxon>
        <taxon>Alphaproteobacteria</taxon>
        <taxon>Sphingomonadales</taxon>
        <taxon>Sphingomonadaceae</taxon>
        <taxon>Sphingobium</taxon>
    </lineage>
</organism>
<dbReference type="InterPro" id="IPR008490">
    <property type="entry name" value="Transposase_InsH_N"/>
</dbReference>
<sequence>MSEHLKRLSAHGDPLEELDRINDFEAFRPTLAAALAYADGAKGGRPPYDPVAMLKVLVLAAQNNVADARMEYLIRDRLSWLHFLGFDLGAATPDANTIRLFREKLTEAGALDAVFTDFDRQLKERGYLAMGGQIVDATLVAAPKQRNTAPEKDAIKAGKTASEIWPDEPARAAQKDTDARWTLKFVKAKPLI</sequence>
<evidence type="ECO:0000259" key="1">
    <source>
        <dbReference type="Pfam" id="PF05598"/>
    </source>
</evidence>
<keyword evidence="3" id="KW-1185">Reference proteome</keyword>
<reference evidence="2 3" key="1">
    <citation type="submission" date="2020-08" db="EMBL/GenBank/DDBJ databases">
        <title>Genomic Encyclopedia of Type Strains, Phase IV (KMG-IV): sequencing the most valuable type-strain genomes for metagenomic binning, comparative biology and taxonomic classification.</title>
        <authorList>
            <person name="Goeker M."/>
        </authorList>
    </citation>
    <scope>NUCLEOTIDE SEQUENCE [LARGE SCALE GENOMIC DNA]</scope>
    <source>
        <strain evidence="2 3">DSM 102255</strain>
    </source>
</reference>
<dbReference type="PANTHER" id="PTHR35604">
    <property type="entry name" value="TRANSPOSASE INSH FOR INSERTION SEQUENCE ELEMENT IS5A-RELATED"/>
    <property type="match status" value="1"/>
</dbReference>
<name>A0A841J3P6_9SPHN</name>
<dbReference type="Proteomes" id="UP000552700">
    <property type="component" value="Unassembled WGS sequence"/>
</dbReference>
<dbReference type="PANTHER" id="PTHR35604:SF2">
    <property type="entry name" value="TRANSPOSASE INSH FOR INSERTION SEQUENCE ELEMENT IS5A-RELATED"/>
    <property type="match status" value="1"/>
</dbReference>